<sequence>MIAEYAHYLHHEPVIVPDSYLPPPVLTYSQQRRKWILENTYLYQGDGFTLTVPAGYAFDLASVPRAVWWAIAPFELSIVAPLVHDFLYDYGGELPAPAVYPYRVFTRRQADYLFLEIMRREGVAELKARIAFNAVRAAGWIGWKGRGEPDDENSLLFMPLS</sequence>
<name>A0ABR6VRM4_9BACT</name>
<evidence type="ECO:0000313" key="2">
    <source>
        <dbReference type="Proteomes" id="UP000659698"/>
    </source>
</evidence>
<dbReference type="RefSeq" id="WP_186636354.1">
    <property type="nucleotide sequence ID" value="NZ_JACOAF010000021.1"/>
</dbReference>
<protein>
    <submittedName>
        <fullName evidence="1">DUF1353 domain-containing protein</fullName>
    </submittedName>
</protein>
<organism evidence="1 2">
    <name type="scientific">Rufibacter sediminis</name>
    <dbReference type="NCBI Taxonomy" id="2762756"/>
    <lineage>
        <taxon>Bacteria</taxon>
        <taxon>Pseudomonadati</taxon>
        <taxon>Bacteroidota</taxon>
        <taxon>Cytophagia</taxon>
        <taxon>Cytophagales</taxon>
        <taxon>Hymenobacteraceae</taxon>
        <taxon>Rufibacter</taxon>
    </lineage>
</organism>
<dbReference type="Pfam" id="PF07087">
    <property type="entry name" value="DUF1353"/>
    <property type="match status" value="1"/>
</dbReference>
<dbReference type="InterPro" id="IPR010767">
    <property type="entry name" value="Phage_CGC-2007_Cje0229"/>
</dbReference>
<dbReference type="EMBL" id="JACOAF010000021">
    <property type="protein sequence ID" value="MBC3539853.1"/>
    <property type="molecule type" value="Genomic_DNA"/>
</dbReference>
<reference evidence="1 2" key="1">
    <citation type="journal article" date="2019" name="Int. J. Syst. Evol. Microbiol.">
        <title>Rufibacter sediminis sp. nov., isolated from freshwater lake sediment.</title>
        <authorList>
            <person name="Qu J.H."/>
            <person name="Zhang L.J."/>
            <person name="Fu Y.H."/>
            <person name="Li H.F."/>
        </authorList>
    </citation>
    <scope>NUCLEOTIDE SEQUENCE [LARGE SCALE GENOMIC DNA]</scope>
    <source>
        <strain evidence="1 2">H-1</strain>
    </source>
</reference>
<accession>A0ABR6VRM4</accession>
<dbReference type="Proteomes" id="UP000659698">
    <property type="component" value="Unassembled WGS sequence"/>
</dbReference>
<proteinExistence type="predicted"/>
<comment type="caution">
    <text evidence="1">The sequence shown here is derived from an EMBL/GenBank/DDBJ whole genome shotgun (WGS) entry which is preliminary data.</text>
</comment>
<evidence type="ECO:0000313" key="1">
    <source>
        <dbReference type="EMBL" id="MBC3539853.1"/>
    </source>
</evidence>
<keyword evidence="2" id="KW-1185">Reference proteome</keyword>
<gene>
    <name evidence="1" type="ORF">H7U12_09175</name>
</gene>